<feature type="transmembrane region" description="Helical" evidence="11">
    <location>
        <begin position="253"/>
        <end position="279"/>
    </location>
</feature>
<evidence type="ECO:0000256" key="7">
    <source>
        <dbReference type="ARBA" id="ARBA00022989"/>
    </source>
</evidence>
<comment type="similarity">
    <text evidence="2 10">Belongs to the ABC-4 integral membrane protein family. FtsX subfamily.</text>
</comment>
<comment type="subcellular location">
    <subcellularLocation>
        <location evidence="1">Cell membrane</location>
        <topology evidence="1">Multi-pass membrane protein</topology>
    </subcellularLocation>
</comment>
<dbReference type="InterPro" id="IPR004513">
    <property type="entry name" value="FtsX"/>
</dbReference>
<feature type="transmembrane region" description="Helical" evidence="11">
    <location>
        <begin position="12"/>
        <end position="38"/>
    </location>
</feature>
<organism evidence="14 15">
    <name type="scientific">Candidatus Onthomorpha intestinigallinarum</name>
    <dbReference type="NCBI Taxonomy" id="2840880"/>
    <lineage>
        <taxon>Bacteria</taxon>
        <taxon>Pseudomonadati</taxon>
        <taxon>Bacteroidota</taxon>
        <taxon>Bacteroidia</taxon>
        <taxon>Bacteroidales</taxon>
        <taxon>Candidatus Onthomorpha</taxon>
    </lineage>
</organism>
<evidence type="ECO:0000256" key="10">
    <source>
        <dbReference type="PIRNR" id="PIRNR003097"/>
    </source>
</evidence>
<dbReference type="PANTHER" id="PTHR47755:SF1">
    <property type="entry name" value="CELL DIVISION PROTEIN FTSX"/>
    <property type="match status" value="1"/>
</dbReference>
<dbReference type="GO" id="GO:0005886">
    <property type="term" value="C:plasma membrane"/>
    <property type="evidence" value="ECO:0007669"/>
    <property type="project" value="UniProtKB-SubCell"/>
</dbReference>
<reference evidence="14" key="2">
    <citation type="submission" date="2021-04" db="EMBL/GenBank/DDBJ databases">
        <authorList>
            <person name="Gilroy R."/>
        </authorList>
    </citation>
    <scope>NUCLEOTIDE SEQUENCE</scope>
    <source>
        <strain evidence="14">Gambia16-930</strain>
    </source>
</reference>
<sequence length="292" mass="33386">MGKRHRNKTFILWSVNFSTALSISLVMFLLGFILLFIYHTYIISNEIREQVSFTVYLNPETTKEKALELEKEIASNSRVKSTKYVSSEQAAQMMNKIMGEEHLSVLDGVNPYQASIEVNLKAKALNISEIRQFIVSVESKDIVDIVDYRHDLVTDINDTIYNISAFIFILFLCLLFIAITLINHTIRLTINNKRLQIRSMELVGAKAGFIRRPFIARGFFLGFIGGFTADVLLAGVLFWIYKQFEGFDLNSHLKIYAVLAVLIIVLGVLLSLTFTYSAVRRSMNLKSSRLYR</sequence>
<dbReference type="Pfam" id="PF18075">
    <property type="entry name" value="FtsX_ECD"/>
    <property type="match status" value="1"/>
</dbReference>
<evidence type="ECO:0000256" key="1">
    <source>
        <dbReference type="ARBA" id="ARBA00004651"/>
    </source>
</evidence>
<evidence type="ECO:0000256" key="2">
    <source>
        <dbReference type="ARBA" id="ARBA00007379"/>
    </source>
</evidence>
<dbReference type="PANTHER" id="PTHR47755">
    <property type="entry name" value="CELL DIVISION PROTEIN FTSX"/>
    <property type="match status" value="1"/>
</dbReference>
<evidence type="ECO:0000256" key="4">
    <source>
        <dbReference type="ARBA" id="ARBA00022475"/>
    </source>
</evidence>
<evidence type="ECO:0000313" key="14">
    <source>
        <dbReference type="EMBL" id="HIW88130.1"/>
    </source>
</evidence>
<evidence type="ECO:0000256" key="5">
    <source>
        <dbReference type="ARBA" id="ARBA00022618"/>
    </source>
</evidence>
<evidence type="ECO:0000256" key="11">
    <source>
        <dbReference type="SAM" id="Phobius"/>
    </source>
</evidence>
<dbReference type="Pfam" id="PF02687">
    <property type="entry name" value="FtsX"/>
    <property type="match status" value="1"/>
</dbReference>
<dbReference type="InterPro" id="IPR003838">
    <property type="entry name" value="ABC3_permease_C"/>
</dbReference>
<keyword evidence="5 10" id="KW-0132">Cell division</keyword>
<dbReference type="GO" id="GO:0051301">
    <property type="term" value="P:cell division"/>
    <property type="evidence" value="ECO:0007669"/>
    <property type="project" value="UniProtKB-KW"/>
</dbReference>
<evidence type="ECO:0000313" key="15">
    <source>
        <dbReference type="Proteomes" id="UP000824267"/>
    </source>
</evidence>
<protein>
    <recommendedName>
        <fullName evidence="3 10">Cell division protein FtsX</fullName>
    </recommendedName>
</protein>
<dbReference type="EMBL" id="DXGG01000240">
    <property type="protein sequence ID" value="HIW88130.1"/>
    <property type="molecule type" value="Genomic_DNA"/>
</dbReference>
<keyword evidence="9 10" id="KW-0131">Cell cycle</keyword>
<evidence type="ECO:0000256" key="9">
    <source>
        <dbReference type="ARBA" id="ARBA00023306"/>
    </source>
</evidence>
<evidence type="ECO:0000256" key="8">
    <source>
        <dbReference type="ARBA" id="ARBA00023136"/>
    </source>
</evidence>
<feature type="domain" description="FtsX extracellular" evidence="13">
    <location>
        <begin position="51"/>
        <end position="143"/>
    </location>
</feature>
<reference evidence="14" key="1">
    <citation type="journal article" date="2021" name="PeerJ">
        <title>Extensive microbial diversity within the chicken gut microbiome revealed by metagenomics and culture.</title>
        <authorList>
            <person name="Gilroy R."/>
            <person name="Ravi A."/>
            <person name="Getino M."/>
            <person name="Pursley I."/>
            <person name="Horton D.L."/>
            <person name="Alikhan N.F."/>
            <person name="Baker D."/>
            <person name="Gharbi K."/>
            <person name="Hall N."/>
            <person name="Watson M."/>
            <person name="Adriaenssens E.M."/>
            <person name="Foster-Nyarko E."/>
            <person name="Jarju S."/>
            <person name="Secka A."/>
            <person name="Antonio M."/>
            <person name="Oren A."/>
            <person name="Chaudhuri R.R."/>
            <person name="La Ragione R."/>
            <person name="Hildebrand F."/>
            <person name="Pallen M.J."/>
        </authorList>
    </citation>
    <scope>NUCLEOTIDE SEQUENCE</scope>
    <source>
        <strain evidence="14">Gambia16-930</strain>
    </source>
</reference>
<comment type="caution">
    <text evidence="14">The sequence shown here is derived from an EMBL/GenBank/DDBJ whole genome shotgun (WGS) entry which is preliminary data.</text>
</comment>
<gene>
    <name evidence="14" type="ORF">IAC47_07690</name>
</gene>
<evidence type="ECO:0000256" key="3">
    <source>
        <dbReference type="ARBA" id="ARBA00021907"/>
    </source>
</evidence>
<dbReference type="Gene3D" id="3.30.70.3040">
    <property type="match status" value="1"/>
</dbReference>
<accession>A0A9D1RIK8</accession>
<keyword evidence="4 10" id="KW-1003">Cell membrane</keyword>
<proteinExistence type="inferred from homology"/>
<feature type="transmembrane region" description="Helical" evidence="11">
    <location>
        <begin position="160"/>
        <end position="182"/>
    </location>
</feature>
<dbReference type="AlphaFoldDB" id="A0A9D1RIK8"/>
<keyword evidence="8 10" id="KW-0472">Membrane</keyword>
<dbReference type="Proteomes" id="UP000824267">
    <property type="component" value="Unassembled WGS sequence"/>
</dbReference>
<evidence type="ECO:0000259" key="13">
    <source>
        <dbReference type="Pfam" id="PF18075"/>
    </source>
</evidence>
<feature type="transmembrane region" description="Helical" evidence="11">
    <location>
        <begin position="219"/>
        <end position="241"/>
    </location>
</feature>
<name>A0A9D1RIK8_9BACT</name>
<feature type="domain" description="ABC3 transporter permease C-terminal" evidence="12">
    <location>
        <begin position="169"/>
        <end position="284"/>
    </location>
</feature>
<dbReference type="InterPro" id="IPR040690">
    <property type="entry name" value="FtsX_ECD"/>
</dbReference>
<evidence type="ECO:0000259" key="12">
    <source>
        <dbReference type="Pfam" id="PF02687"/>
    </source>
</evidence>
<keyword evidence="6 11" id="KW-0812">Transmembrane</keyword>
<dbReference type="PIRSF" id="PIRSF003097">
    <property type="entry name" value="FtsX"/>
    <property type="match status" value="1"/>
</dbReference>
<keyword evidence="7 11" id="KW-1133">Transmembrane helix</keyword>
<evidence type="ECO:0000256" key="6">
    <source>
        <dbReference type="ARBA" id="ARBA00022692"/>
    </source>
</evidence>